<proteinExistence type="inferred from homology"/>
<comment type="caution">
    <text evidence="14">The sequence shown here is derived from an EMBL/GenBank/DDBJ whole genome shotgun (WGS) entry which is preliminary data.</text>
</comment>
<evidence type="ECO:0000256" key="3">
    <source>
        <dbReference type="ARBA" id="ARBA00022723"/>
    </source>
</evidence>
<dbReference type="FunFam" id="3.30.160.60:FF:000193">
    <property type="entry name" value="Zinc finger protein 300"/>
    <property type="match status" value="1"/>
</dbReference>
<evidence type="ECO:0000259" key="13">
    <source>
        <dbReference type="PROSITE" id="PS50157"/>
    </source>
</evidence>
<feature type="region of interest" description="Disordered" evidence="12">
    <location>
        <begin position="1"/>
        <end position="21"/>
    </location>
</feature>
<name>A0A226DLC7_FOLCA</name>
<feature type="region of interest" description="Disordered" evidence="12">
    <location>
        <begin position="1082"/>
        <end position="1130"/>
    </location>
</feature>
<dbReference type="FunFam" id="3.30.160.60:FF:000624">
    <property type="entry name" value="zinc finger protein 697"/>
    <property type="match status" value="1"/>
</dbReference>
<evidence type="ECO:0000256" key="1">
    <source>
        <dbReference type="ARBA" id="ARBA00004123"/>
    </source>
</evidence>
<comment type="similarity">
    <text evidence="2">Belongs to the krueppel C2H2-type zinc-finger protein family.</text>
</comment>
<evidence type="ECO:0000256" key="7">
    <source>
        <dbReference type="ARBA" id="ARBA00023015"/>
    </source>
</evidence>
<feature type="domain" description="C2H2-type" evidence="13">
    <location>
        <begin position="1031"/>
        <end position="1059"/>
    </location>
</feature>
<comment type="subcellular location">
    <subcellularLocation>
        <location evidence="1">Nucleus</location>
    </subcellularLocation>
</comment>
<evidence type="ECO:0000256" key="5">
    <source>
        <dbReference type="ARBA" id="ARBA00022771"/>
    </source>
</evidence>
<keyword evidence="3" id="KW-0479">Metal-binding</keyword>
<evidence type="ECO:0000256" key="9">
    <source>
        <dbReference type="ARBA" id="ARBA00023163"/>
    </source>
</evidence>
<evidence type="ECO:0000256" key="4">
    <source>
        <dbReference type="ARBA" id="ARBA00022737"/>
    </source>
</evidence>
<feature type="compositionally biased region" description="Basic and acidic residues" evidence="12">
    <location>
        <begin position="526"/>
        <end position="543"/>
    </location>
</feature>
<evidence type="ECO:0000313" key="14">
    <source>
        <dbReference type="EMBL" id="OXA46342.1"/>
    </source>
</evidence>
<feature type="domain" description="C2H2-type" evidence="13">
    <location>
        <begin position="1003"/>
        <end position="1030"/>
    </location>
</feature>
<feature type="compositionally biased region" description="Polar residues" evidence="12">
    <location>
        <begin position="1228"/>
        <end position="1247"/>
    </location>
</feature>
<dbReference type="OMA" id="HEINTHS"/>
<dbReference type="GO" id="GO:0008270">
    <property type="term" value="F:zinc ion binding"/>
    <property type="evidence" value="ECO:0007669"/>
    <property type="project" value="UniProtKB-KW"/>
</dbReference>
<dbReference type="PROSITE" id="PS50157">
    <property type="entry name" value="ZINC_FINGER_C2H2_2"/>
    <property type="match status" value="7"/>
</dbReference>
<accession>A0A226DLC7</accession>
<keyword evidence="10" id="KW-0539">Nucleus</keyword>
<dbReference type="Pfam" id="PF00096">
    <property type="entry name" value="zf-C2H2"/>
    <property type="match status" value="4"/>
</dbReference>
<gene>
    <name evidence="14" type="ORF">Fcan01_18621</name>
</gene>
<sequence length="1395" mass="156430">MDPYHQTSHIPPLQNTSGISNISGHQATSNYVVQLDPNSGHFEIIDSSLVTVPSSTRTVELTGLTTVCGENDEAVYKIRDDEDFYIRPLTGDQRFPTIDIDPVMDVGDLFSRNVIQTQPDQMQQQQIQLPVQNIQFVQQLENHQLAVTPHHHNLQTHPIQAQLQIQPSQHQPQINYALEEVGGLSMPLGLESYQVQQQQQQPVTTSSLDVVGGSGQVSGTIMSIVSSFISPGATAVQVDNNLIIYDPSGQIIQIPLPTNQTSNPTSTQIQTVVPTTSISSSGYQFQTVQTSSQSVSDNSMATWVDFVPMSSSSTGSILLDTSTVSVASSSLPQQQYLSVGNNNMTTIQFPPDQREYSISTTSTEPSSEHQTSYYTMQNVELVPTASSQSVMSTNSGTTATFTPVMQEITRTNEGVSDHLSRQEGCIPAHEIASSVISNKSLQESVHANIEKPVKESTTALIQEKVESCTNSESVNVPITTTSADLSIKTASSSDPVKHQVVDNFDLKIVSCYSLSQSASQNLNKTESIDETRPAVCDERKDSNEDSPVDDSPAGSDERVENDKIDVKSSEIESANDPQSTSMPVKDACHFVKELRKLKHLVPDTNSRPAKTPKWLFGYVDDDDELLLAFKNRADPMHTDICHFCYRWFYSTRDLKKHLKKDHAEKNCLHSCKICGARFVARILKLRHEKLHKYDLKHRSIVYLRHPELKKHFRKRFRPAPFSPWYESHIRKVCNLVSDIPFTCFECGTEFSSSDYVQDHYDRVHAMQVCGLCGMCLSNAKSLIQHEQEIHGHYSITENYVGGAWGLWEHWQCEESIKYEVIQSNVAYFHNYALPCADAVKVYEEDFIERHVEFNDDDVTVVLEGQANDQKEDAASDLSNTESSFSVSLDDDNSGVRLPFACDQCTKSYDNEFDLKRHARCHGNPSKANLACQYCGREHERTHTGEKPYVCPICQRSFIQSSNLKKHMQTHQQTSLQCGTCGKQFIKEASLILHQRAHAQDRKFRCAICDRAYNYASLLKRHMRIHTGEMPYSCESCGMLFHELVSLHYHRKKVHTGERPHKCDTCGRAFILSSDLKKHVQIHLKPPSDRPVLKPLRKRSQSKSLDKSDNLLDTPLSSPNPKHHDSGNRISIYSPQLNSINLVNSIITEDEELDNDWEEEDEEEDEEETQSILSPSPCSSLENEIISNKPAVVRVYSRKDQRTSNHNSPILKERETTEQKQHQDEKLLNNDSSQSTSVFTNSHISTESEPMEIDNNESTTPASSLLQQPSVIISQHPTTPTTPKQSVSFLPHHSLISEEDAALLLAINRGDFNHSSNNAVFSTTSQVIDSVGTFTTTTTREVAPSVETTLPKSIDDVLQLSEINQFNDLITNIMVVPDASSEIEIILDDKNNRQMQ</sequence>
<dbReference type="GO" id="GO:0000981">
    <property type="term" value="F:DNA-binding transcription factor activity, RNA polymerase II-specific"/>
    <property type="evidence" value="ECO:0007669"/>
    <property type="project" value="TreeGrafter"/>
</dbReference>
<keyword evidence="6" id="KW-0862">Zinc</keyword>
<evidence type="ECO:0000256" key="6">
    <source>
        <dbReference type="ARBA" id="ARBA00022833"/>
    </source>
</evidence>
<feature type="domain" description="C2H2-type" evidence="13">
    <location>
        <begin position="899"/>
        <end position="926"/>
    </location>
</feature>
<dbReference type="Proteomes" id="UP000198287">
    <property type="component" value="Unassembled WGS sequence"/>
</dbReference>
<dbReference type="InterPro" id="IPR013087">
    <property type="entry name" value="Znf_C2H2_type"/>
</dbReference>
<keyword evidence="9" id="KW-0804">Transcription</keyword>
<feature type="compositionally biased region" description="Low complexity" evidence="12">
    <location>
        <begin position="356"/>
        <end position="370"/>
    </location>
</feature>
<dbReference type="EMBL" id="LNIX01000015">
    <property type="protein sequence ID" value="OXA46342.1"/>
    <property type="molecule type" value="Genomic_DNA"/>
</dbReference>
<feature type="region of interest" description="Disordered" evidence="12">
    <location>
        <begin position="520"/>
        <end position="583"/>
    </location>
</feature>
<dbReference type="InterPro" id="IPR036236">
    <property type="entry name" value="Znf_C2H2_sf"/>
</dbReference>
<dbReference type="SMART" id="SM00355">
    <property type="entry name" value="ZnF_C2H2"/>
    <property type="match status" value="11"/>
</dbReference>
<keyword evidence="7" id="KW-0805">Transcription regulation</keyword>
<protein>
    <recommendedName>
        <fullName evidence="13">C2H2-type domain-containing protein</fullName>
    </recommendedName>
</protein>
<feature type="compositionally biased region" description="Basic and acidic residues" evidence="12">
    <location>
        <begin position="1210"/>
        <end position="1227"/>
    </location>
</feature>
<dbReference type="FunFam" id="3.30.160.60:FF:001506">
    <property type="entry name" value="Zinc finger protein"/>
    <property type="match status" value="1"/>
</dbReference>
<dbReference type="SUPFAM" id="SSF57667">
    <property type="entry name" value="beta-beta-alpha zinc fingers"/>
    <property type="match status" value="3"/>
</dbReference>
<feature type="compositionally biased region" description="Basic and acidic residues" evidence="12">
    <location>
        <begin position="555"/>
        <end position="570"/>
    </location>
</feature>
<reference evidence="14 15" key="1">
    <citation type="submission" date="2015-12" db="EMBL/GenBank/DDBJ databases">
        <title>The genome of Folsomia candida.</title>
        <authorList>
            <person name="Faddeeva A."/>
            <person name="Derks M.F."/>
            <person name="Anvar Y."/>
            <person name="Smit S."/>
            <person name="Van Straalen N."/>
            <person name="Roelofs D."/>
        </authorList>
    </citation>
    <scope>NUCLEOTIDE SEQUENCE [LARGE SCALE GENOMIC DNA]</scope>
    <source>
        <strain evidence="14 15">VU population</strain>
        <tissue evidence="14">Whole body</tissue>
    </source>
</reference>
<evidence type="ECO:0000256" key="2">
    <source>
        <dbReference type="ARBA" id="ARBA00006991"/>
    </source>
</evidence>
<dbReference type="GO" id="GO:0000977">
    <property type="term" value="F:RNA polymerase II transcription regulatory region sequence-specific DNA binding"/>
    <property type="evidence" value="ECO:0007669"/>
    <property type="project" value="TreeGrafter"/>
</dbReference>
<dbReference type="PROSITE" id="PS00028">
    <property type="entry name" value="ZINC_FINGER_C2H2_1"/>
    <property type="match status" value="10"/>
</dbReference>
<evidence type="ECO:0000256" key="10">
    <source>
        <dbReference type="ARBA" id="ARBA00023242"/>
    </source>
</evidence>
<evidence type="ECO:0000256" key="8">
    <source>
        <dbReference type="ARBA" id="ARBA00023125"/>
    </source>
</evidence>
<keyword evidence="8" id="KW-0238">DNA-binding</keyword>
<feature type="domain" description="C2H2-type" evidence="13">
    <location>
        <begin position="741"/>
        <end position="765"/>
    </location>
</feature>
<keyword evidence="4" id="KW-0677">Repeat</keyword>
<feature type="compositionally biased region" description="Polar residues" evidence="12">
    <location>
        <begin position="571"/>
        <end position="582"/>
    </location>
</feature>
<feature type="compositionally biased region" description="Acidic residues" evidence="12">
    <location>
        <begin position="1152"/>
        <end position="1168"/>
    </location>
</feature>
<keyword evidence="15" id="KW-1185">Reference proteome</keyword>
<feature type="domain" description="C2H2-type" evidence="13">
    <location>
        <begin position="948"/>
        <end position="970"/>
    </location>
</feature>
<feature type="region of interest" description="Disordered" evidence="12">
    <location>
        <begin position="346"/>
        <end position="370"/>
    </location>
</feature>
<feature type="domain" description="C2H2-type" evidence="13">
    <location>
        <begin position="1060"/>
        <end position="1087"/>
    </location>
</feature>
<feature type="compositionally biased region" description="Polar residues" evidence="12">
    <location>
        <begin position="1169"/>
        <end position="1185"/>
    </location>
</feature>
<dbReference type="OrthoDB" id="6077919at2759"/>
<evidence type="ECO:0000256" key="11">
    <source>
        <dbReference type="PROSITE-ProRule" id="PRU00042"/>
    </source>
</evidence>
<feature type="region of interest" description="Disordered" evidence="12">
    <location>
        <begin position="1152"/>
        <end position="1262"/>
    </location>
</feature>
<evidence type="ECO:0000256" key="12">
    <source>
        <dbReference type="SAM" id="MobiDB-lite"/>
    </source>
</evidence>
<dbReference type="GO" id="GO:0005634">
    <property type="term" value="C:nucleus"/>
    <property type="evidence" value="ECO:0007669"/>
    <property type="project" value="UniProtKB-SubCell"/>
</dbReference>
<feature type="domain" description="C2H2-type" evidence="13">
    <location>
        <begin position="975"/>
        <end position="1002"/>
    </location>
</feature>
<evidence type="ECO:0000313" key="15">
    <source>
        <dbReference type="Proteomes" id="UP000198287"/>
    </source>
</evidence>
<keyword evidence="5 11" id="KW-0863">Zinc-finger</keyword>
<dbReference type="PANTHER" id="PTHR24381:SF393">
    <property type="entry name" value="CHROMATIN-LINKED ADAPTOR FOR MSL PROTEINS, ISOFORM B"/>
    <property type="match status" value="1"/>
</dbReference>
<dbReference type="PANTHER" id="PTHR24381">
    <property type="entry name" value="ZINC FINGER PROTEIN"/>
    <property type="match status" value="1"/>
</dbReference>
<dbReference type="Gene3D" id="3.30.160.60">
    <property type="entry name" value="Classic Zinc Finger"/>
    <property type="match status" value="5"/>
</dbReference>
<organism evidence="14 15">
    <name type="scientific">Folsomia candida</name>
    <name type="common">Springtail</name>
    <dbReference type="NCBI Taxonomy" id="158441"/>
    <lineage>
        <taxon>Eukaryota</taxon>
        <taxon>Metazoa</taxon>
        <taxon>Ecdysozoa</taxon>
        <taxon>Arthropoda</taxon>
        <taxon>Hexapoda</taxon>
        <taxon>Collembola</taxon>
        <taxon>Entomobryomorpha</taxon>
        <taxon>Isotomoidea</taxon>
        <taxon>Isotomidae</taxon>
        <taxon>Proisotominae</taxon>
        <taxon>Folsomia</taxon>
    </lineage>
</organism>